<dbReference type="PANTHER" id="PTHR47919">
    <property type="entry name" value="INFECTION RESPONSE PROTEIN-RELATED"/>
    <property type="match status" value="1"/>
</dbReference>
<evidence type="ECO:0000259" key="2">
    <source>
        <dbReference type="Pfam" id="PF02408"/>
    </source>
</evidence>
<dbReference type="InterPro" id="IPR003366">
    <property type="entry name" value="CUB-like_dom"/>
</dbReference>
<name>A0A6A5GRD0_CAERE</name>
<dbReference type="PANTHER" id="PTHR47919:SF1">
    <property type="entry name" value="CUB-LIKE DOMAIN-CONTAINING PROTEIN"/>
    <property type="match status" value="1"/>
</dbReference>
<comment type="caution">
    <text evidence="3">The sequence shown here is derived from an EMBL/GenBank/DDBJ whole genome shotgun (WGS) entry which is preliminary data.</text>
</comment>
<accession>A0A6A5GRD0</accession>
<reference evidence="3 4" key="1">
    <citation type="submission" date="2019-12" db="EMBL/GenBank/DDBJ databases">
        <title>Chromosome-level assembly of the Caenorhabditis remanei genome.</title>
        <authorList>
            <person name="Teterina A.A."/>
            <person name="Willis J.H."/>
            <person name="Phillips P.C."/>
        </authorList>
    </citation>
    <scope>NUCLEOTIDE SEQUENCE [LARGE SCALE GENOMIC DNA]</scope>
    <source>
        <strain evidence="3 4">PX506</strain>
        <tissue evidence="3">Whole organism</tissue>
    </source>
</reference>
<dbReference type="KEGG" id="crq:GCK72_014466"/>
<dbReference type="EMBL" id="WUAV01000004">
    <property type="protein sequence ID" value="KAF1758008.1"/>
    <property type="molecule type" value="Genomic_DNA"/>
</dbReference>
<dbReference type="GO" id="GO:0045087">
    <property type="term" value="P:innate immune response"/>
    <property type="evidence" value="ECO:0007669"/>
    <property type="project" value="TreeGrafter"/>
</dbReference>
<evidence type="ECO:0000313" key="4">
    <source>
        <dbReference type="Proteomes" id="UP000483820"/>
    </source>
</evidence>
<gene>
    <name evidence="3" type="ORF">GCK72_014466</name>
</gene>
<proteinExistence type="predicted"/>
<feature type="domain" description="CUB-like" evidence="2">
    <location>
        <begin position="18"/>
        <end position="136"/>
    </location>
</feature>
<organism evidence="3 4">
    <name type="scientific">Caenorhabditis remanei</name>
    <name type="common">Caenorhabditis vulgaris</name>
    <dbReference type="NCBI Taxonomy" id="31234"/>
    <lineage>
        <taxon>Eukaryota</taxon>
        <taxon>Metazoa</taxon>
        <taxon>Ecdysozoa</taxon>
        <taxon>Nematoda</taxon>
        <taxon>Chromadorea</taxon>
        <taxon>Rhabditida</taxon>
        <taxon>Rhabditina</taxon>
        <taxon>Rhabditomorpha</taxon>
        <taxon>Rhabditoidea</taxon>
        <taxon>Rhabditidae</taxon>
        <taxon>Peloderinae</taxon>
        <taxon>Caenorhabditis</taxon>
    </lineage>
</organism>
<dbReference type="Proteomes" id="UP000483820">
    <property type="component" value="Chromosome IV"/>
</dbReference>
<dbReference type="RefSeq" id="XP_003090187.2">
    <property type="nucleotide sequence ID" value="XM_003090139.2"/>
</dbReference>
<protein>
    <recommendedName>
        <fullName evidence="2">CUB-like domain-containing protein</fullName>
    </recommendedName>
</protein>
<dbReference type="Pfam" id="PF02408">
    <property type="entry name" value="CUB_2"/>
    <property type="match status" value="1"/>
</dbReference>
<feature type="signal peptide" evidence="1">
    <location>
        <begin position="1"/>
        <end position="18"/>
    </location>
</feature>
<evidence type="ECO:0000313" key="3">
    <source>
        <dbReference type="EMBL" id="KAF1758008.1"/>
    </source>
</evidence>
<feature type="chain" id="PRO_5025481034" description="CUB-like domain-containing protein" evidence="1">
    <location>
        <begin position="19"/>
        <end position="357"/>
    </location>
</feature>
<keyword evidence="1" id="KW-0732">Signal</keyword>
<dbReference type="AlphaFoldDB" id="A0A6A5GRD0"/>
<sequence length="357" mass="39762">MIRSIVLVLASFVLATSCYECQNGTTVINPPSDLTQPTYFPSGWTEDQPLPQMDSDQSCFLNVNVPSGYYASVTFHKHMDLPGGYVYYSNRKISILENDDFNPFFFTKPYFKVSVGTNTSPGLSGFAFKIVWIPIPDVQRKVIEVNKGQPPVAVSPSTDFITFRGDSSSMLSLIGFSLKDPSTNYLLRQTALFGGDTFDDDYIGTLDQIVNSQQILTTYGSKISVYTFGLNTLIDYPLFMAQNNPDAKGYYIYKGVNCPSTGNCSVLLNGNYGNSLTVTDFNGSEYIKEFNTFPDTATINVYENNVSSTTRIASLTVDNYQQQLPLEVKGTMKFYELDGYGKYEMVVTRDVSRAARL</sequence>
<evidence type="ECO:0000256" key="1">
    <source>
        <dbReference type="SAM" id="SignalP"/>
    </source>
</evidence>
<dbReference type="GeneID" id="9828282"/>
<dbReference type="PROSITE" id="PS51257">
    <property type="entry name" value="PROKAR_LIPOPROTEIN"/>
    <property type="match status" value="1"/>
</dbReference>
<dbReference type="CTD" id="9828282"/>